<proteinExistence type="predicted"/>
<dbReference type="InterPro" id="IPR003609">
    <property type="entry name" value="Pan_app"/>
</dbReference>
<dbReference type="OrthoDB" id="9178925at2"/>
<dbReference type="Pfam" id="PF14295">
    <property type="entry name" value="PAN_4"/>
    <property type="match status" value="2"/>
</dbReference>
<dbReference type="Gene3D" id="3.50.4.10">
    <property type="entry name" value="Hepatocyte Growth Factor"/>
    <property type="match status" value="2"/>
</dbReference>
<reference evidence="4" key="1">
    <citation type="submission" date="2016-10" db="EMBL/GenBank/DDBJ databases">
        <authorList>
            <person name="Varghese N."/>
            <person name="Submissions S."/>
        </authorList>
    </citation>
    <scope>NUCLEOTIDE SEQUENCE [LARGE SCALE GENOMIC DNA]</scope>
    <source>
        <strain evidence="4">DSM 123</strain>
    </source>
</reference>
<feature type="domain" description="Apple" evidence="2">
    <location>
        <begin position="32"/>
        <end position="82"/>
    </location>
</feature>
<keyword evidence="4" id="KW-1185">Reference proteome</keyword>
<evidence type="ECO:0000256" key="1">
    <source>
        <dbReference type="SAM" id="SignalP"/>
    </source>
</evidence>
<sequence>MRRGGSVRAWLFVLALAAAALAPRVAQAQANFDRPGADYLRAKVSSNDPADCALMCERDRRCRSWTFAYPQAPEDGAFCWLKSSVPQRSPSNCCVSGVRGAGVLEPRNGSIEASIDRFGGDYRNFELKANEADDACKAACEQDNKCRAWTYARPGYVGRNARCFLKNQIKPPQRKPGFFSGVVR</sequence>
<accession>A0A1H8TZ49</accession>
<feature type="signal peptide" evidence="1">
    <location>
        <begin position="1"/>
        <end position="28"/>
    </location>
</feature>
<dbReference type="EMBL" id="FODT01000006">
    <property type="protein sequence ID" value="SEO96191.1"/>
    <property type="molecule type" value="Genomic_DNA"/>
</dbReference>
<dbReference type="RefSeq" id="WP_011501236.1">
    <property type="nucleotide sequence ID" value="NZ_FODT01000006.1"/>
</dbReference>
<evidence type="ECO:0000259" key="2">
    <source>
        <dbReference type="Pfam" id="PF14295"/>
    </source>
</evidence>
<protein>
    <submittedName>
        <fullName evidence="3">PAN domain-containing protein</fullName>
    </submittedName>
</protein>
<evidence type="ECO:0000313" key="4">
    <source>
        <dbReference type="Proteomes" id="UP000199615"/>
    </source>
</evidence>
<dbReference type="Proteomes" id="UP000199615">
    <property type="component" value="Unassembled WGS sequence"/>
</dbReference>
<dbReference type="AlphaFoldDB" id="A0A1H8TZ49"/>
<feature type="domain" description="Apple" evidence="2">
    <location>
        <begin position="115"/>
        <end position="166"/>
    </location>
</feature>
<feature type="chain" id="PRO_5011554183" evidence="1">
    <location>
        <begin position="29"/>
        <end position="184"/>
    </location>
</feature>
<gene>
    <name evidence="3" type="ORF">SAMN05444123_106200</name>
</gene>
<evidence type="ECO:0000313" key="3">
    <source>
        <dbReference type="EMBL" id="SEO96191.1"/>
    </source>
</evidence>
<name>A0A1H8TZ49_9BRAD</name>
<keyword evidence="1" id="KW-0732">Signal</keyword>
<organism evidence="3 4">
    <name type="scientific">Rhodopseudomonas pseudopalustris</name>
    <dbReference type="NCBI Taxonomy" id="1513892"/>
    <lineage>
        <taxon>Bacteria</taxon>
        <taxon>Pseudomonadati</taxon>
        <taxon>Pseudomonadota</taxon>
        <taxon>Alphaproteobacteria</taxon>
        <taxon>Hyphomicrobiales</taxon>
        <taxon>Nitrobacteraceae</taxon>
        <taxon>Rhodopseudomonas</taxon>
    </lineage>
</organism>